<feature type="compositionally biased region" description="Basic residues" evidence="1">
    <location>
        <begin position="85"/>
        <end position="98"/>
    </location>
</feature>
<keyword evidence="3" id="KW-1185">Reference proteome</keyword>
<name>A0A8H6NPT2_9PEZI</name>
<feature type="compositionally biased region" description="Basic and acidic residues" evidence="1">
    <location>
        <begin position="105"/>
        <end position="115"/>
    </location>
</feature>
<protein>
    <submittedName>
        <fullName evidence="2">Uncharacterized protein</fullName>
    </submittedName>
</protein>
<organism evidence="2 3">
    <name type="scientific">Colletotrichum plurivorum</name>
    <dbReference type="NCBI Taxonomy" id="2175906"/>
    <lineage>
        <taxon>Eukaryota</taxon>
        <taxon>Fungi</taxon>
        <taxon>Dikarya</taxon>
        <taxon>Ascomycota</taxon>
        <taxon>Pezizomycotina</taxon>
        <taxon>Sordariomycetes</taxon>
        <taxon>Hypocreomycetidae</taxon>
        <taxon>Glomerellales</taxon>
        <taxon>Glomerellaceae</taxon>
        <taxon>Colletotrichum</taxon>
        <taxon>Colletotrichum orchidearum species complex</taxon>
    </lineage>
</organism>
<feature type="compositionally biased region" description="Basic and acidic residues" evidence="1">
    <location>
        <begin position="125"/>
        <end position="138"/>
    </location>
</feature>
<dbReference type="AlphaFoldDB" id="A0A8H6NPT2"/>
<proteinExistence type="predicted"/>
<dbReference type="EMBL" id="WIGO01000008">
    <property type="protein sequence ID" value="KAF6840316.1"/>
    <property type="molecule type" value="Genomic_DNA"/>
</dbReference>
<gene>
    <name evidence="2" type="ORF">CPLU01_01340</name>
</gene>
<accession>A0A8H6NPT2</accession>
<comment type="caution">
    <text evidence="2">The sequence shown here is derived from an EMBL/GenBank/DDBJ whole genome shotgun (WGS) entry which is preliminary data.</text>
</comment>
<evidence type="ECO:0000313" key="2">
    <source>
        <dbReference type="EMBL" id="KAF6840316.1"/>
    </source>
</evidence>
<evidence type="ECO:0000256" key="1">
    <source>
        <dbReference type="SAM" id="MobiDB-lite"/>
    </source>
</evidence>
<dbReference type="Proteomes" id="UP000654918">
    <property type="component" value="Unassembled WGS sequence"/>
</dbReference>
<sequence>MQGNTVGRALDWTPLTKKDAFLTLRPFHFGLDAGPVQARRSGAPIRVAFADILEQLRRAVHAAVSPDQRAAMIAALPKLKGGDKPRKRKKQRTRKSKRNQSAENHQQKTDSRRDSQSAGSSKAESSSKTKPDSKLVKA</sequence>
<feature type="region of interest" description="Disordered" evidence="1">
    <location>
        <begin position="74"/>
        <end position="138"/>
    </location>
</feature>
<reference evidence="2" key="1">
    <citation type="journal article" date="2020" name="Phytopathology">
        <title>Genome Sequence Resources of Colletotrichum truncatum, C. plurivorum, C. musicola, and C. sojae: Four Species Pathogenic to Soybean (Glycine max).</title>
        <authorList>
            <person name="Rogerio F."/>
            <person name="Boufleur T.R."/>
            <person name="Ciampi-Guillardi M."/>
            <person name="Sukno S.A."/>
            <person name="Thon M.R."/>
            <person name="Massola Junior N.S."/>
            <person name="Baroncelli R."/>
        </authorList>
    </citation>
    <scope>NUCLEOTIDE SEQUENCE</scope>
    <source>
        <strain evidence="2">LFN00145</strain>
    </source>
</reference>
<evidence type="ECO:0000313" key="3">
    <source>
        <dbReference type="Proteomes" id="UP000654918"/>
    </source>
</evidence>